<dbReference type="Proteomes" id="UP000007384">
    <property type="component" value="Chromosome"/>
</dbReference>
<dbReference type="GO" id="GO:0051607">
    <property type="term" value="P:defense response to virus"/>
    <property type="evidence" value="ECO:0007669"/>
    <property type="project" value="UniProtKB-KW"/>
</dbReference>
<dbReference type="AlphaFoldDB" id="H9UDL2"/>
<keyword evidence="4" id="KW-1185">Reference proteome</keyword>
<dbReference type="InterPro" id="IPR007522">
    <property type="entry name" value="CRISPR-assoc_prot_TM1795"/>
</dbReference>
<dbReference type="PATRIC" id="fig|771875.3.peg.1555"/>
<evidence type="ECO:0000313" key="4">
    <source>
        <dbReference type="Proteomes" id="UP000007384"/>
    </source>
</evidence>
<dbReference type="EMBL" id="CP003260">
    <property type="protein sequence ID" value="AFG35605.1"/>
    <property type="molecule type" value="Genomic_DNA"/>
</dbReference>
<dbReference type="InterPro" id="IPR005537">
    <property type="entry name" value="RAMP_III_fam"/>
</dbReference>
<sequence length="465" mass="53318">MIYTEVKCRVVTPIISRKDPQTGKFDLTGQSVKGVLHFWFRAVAPRIIDIYKLNEVNKPKSPKENKELYELYQTYEKEKYAGLKLLENEIFGSQKKKAPFGVWVEYNTADLKQLNNGLNISKDLGGRKLNYALYGIIDRKNPVTSYYLVPSKSFTLNFTFKDIFTKKVILSLLKLTSLLGGFGAKTTNGFGGFEIVGPKEEIVFVKKLPKDVKLEKRIDETLAEVEQALRDFIKYKKITNNTPLQNVLILLNKPMKELLDFPNLCDDAFVVVNTEITANNIPDVFFKLFDISKNSKGQPVGWYKALKYYLRKRTKDGSDCVKELKSVLDQPEMLKMKTKHLEIPPALLGLPLQYYFPETKITAKFEPYIDNSENNVGRKQSPIRFTVLKNDNNQYIVYGILLKSNISAVLSNQYYKLRFTAKKRKETLIDKGSAYVNSDWNELVQAIKDFKKMYSSLGGDNNASN</sequence>
<evidence type="ECO:0000256" key="1">
    <source>
        <dbReference type="ARBA" id="ARBA00023118"/>
    </source>
</evidence>
<protein>
    <submittedName>
        <fullName evidence="3">CRISPR-associated protein, Cmr1 family</fullName>
    </submittedName>
</protein>
<dbReference type="HOGENOM" id="CLU_645474_0_0_0"/>
<dbReference type="OrthoDB" id="190500at2"/>
<dbReference type="NCBIfam" id="TIGR01894">
    <property type="entry name" value="cas_TM1795_cmr1"/>
    <property type="match status" value="1"/>
</dbReference>
<dbReference type="Pfam" id="PF03787">
    <property type="entry name" value="RAMPs"/>
    <property type="match status" value="1"/>
</dbReference>
<dbReference type="KEGG" id="fpe:Ferpe_1537"/>
<dbReference type="eggNOG" id="COG1367">
    <property type="taxonomic scope" value="Bacteria"/>
</dbReference>
<evidence type="ECO:0000313" key="3">
    <source>
        <dbReference type="EMBL" id="AFG35605.1"/>
    </source>
</evidence>
<dbReference type="RefSeq" id="WP_014452041.1">
    <property type="nucleotide sequence ID" value="NC_017095.1"/>
</dbReference>
<keyword evidence="1" id="KW-0051">Antiviral defense</keyword>
<dbReference type="STRING" id="771875.Ferpe_1537"/>
<organism evidence="3 4">
    <name type="scientific">Fervidobacterium pennivorans (strain DSM 9078 / Ven5)</name>
    <dbReference type="NCBI Taxonomy" id="771875"/>
    <lineage>
        <taxon>Bacteria</taxon>
        <taxon>Thermotogati</taxon>
        <taxon>Thermotogota</taxon>
        <taxon>Thermotogae</taxon>
        <taxon>Thermotogales</taxon>
        <taxon>Fervidobacteriaceae</taxon>
        <taxon>Fervidobacterium</taxon>
    </lineage>
</organism>
<feature type="domain" description="CRISPR type III-associated protein" evidence="2">
    <location>
        <begin position="8"/>
        <end position="194"/>
    </location>
</feature>
<proteinExistence type="predicted"/>
<name>H9UDL2_FERPD</name>
<reference evidence="3" key="1">
    <citation type="submission" date="2012-03" db="EMBL/GenBank/DDBJ databases">
        <title>Complete sequence of Fervidobacterium pennivorans DSM 9078.</title>
        <authorList>
            <consortium name="US DOE Joint Genome Institute"/>
            <person name="Lucas S."/>
            <person name="Han J."/>
            <person name="Lapidus A."/>
            <person name="Cheng J.-F."/>
            <person name="Goodwin L."/>
            <person name="Pitluck S."/>
            <person name="Peters L."/>
            <person name="Ovchinnikova G."/>
            <person name="Lu M."/>
            <person name="Detter J.C."/>
            <person name="Han C."/>
            <person name="Tapia R."/>
            <person name="Land M."/>
            <person name="Hauser L."/>
            <person name="Kyrpides N."/>
            <person name="Ivanova N."/>
            <person name="Pagani I."/>
            <person name="Noll K.M."/>
            <person name="Woyke T."/>
        </authorList>
    </citation>
    <scope>NUCLEOTIDE SEQUENCE</scope>
    <source>
        <strain evidence="3">DSM 9078</strain>
    </source>
</reference>
<accession>H9UDL2</accession>
<gene>
    <name evidence="3" type="ordered locus">Ferpe_1537</name>
</gene>
<evidence type="ECO:0000259" key="2">
    <source>
        <dbReference type="Pfam" id="PF03787"/>
    </source>
</evidence>